<proteinExistence type="predicted"/>
<protein>
    <submittedName>
        <fullName evidence="2">Uncharacterized protein</fullName>
    </submittedName>
</protein>
<organism evidence="2 3">
    <name type="scientific">Solanum tuberosum</name>
    <name type="common">Potato</name>
    <dbReference type="NCBI Taxonomy" id="4113"/>
    <lineage>
        <taxon>Eukaryota</taxon>
        <taxon>Viridiplantae</taxon>
        <taxon>Streptophyta</taxon>
        <taxon>Embryophyta</taxon>
        <taxon>Tracheophyta</taxon>
        <taxon>Spermatophyta</taxon>
        <taxon>Magnoliopsida</taxon>
        <taxon>eudicotyledons</taxon>
        <taxon>Gunneridae</taxon>
        <taxon>Pentapetalae</taxon>
        <taxon>asterids</taxon>
        <taxon>lamiids</taxon>
        <taxon>Solanales</taxon>
        <taxon>Solanaceae</taxon>
        <taxon>Solanoideae</taxon>
        <taxon>Solaneae</taxon>
        <taxon>Solanum</taxon>
    </lineage>
</organism>
<dbReference type="PANTHER" id="PTHR33499">
    <property type="entry name" value="OS12G0282400 PROTEIN-RELATED"/>
    <property type="match status" value="1"/>
</dbReference>
<dbReference type="EMBL" id="JAIVGD010000019">
    <property type="protein sequence ID" value="KAH0748267.1"/>
    <property type="molecule type" value="Genomic_DNA"/>
</dbReference>
<gene>
    <name evidence="2" type="ORF">KY290_027499</name>
</gene>
<feature type="region of interest" description="Disordered" evidence="1">
    <location>
        <begin position="220"/>
        <end position="239"/>
    </location>
</feature>
<sequence>MKFNHFSKNFHKFIVRPLNKVQMWSGIDNSLVGYKRRSYNATTSKLNKLADNSFHVHPCFDEKEDNAPFRQGAEMNQYTLTSGARARGQSLGINVEKPTLIDKNRSTTTTSSRNKPAKTSILVPHNIYPMEDDDTLFQEAEEKFDSDDMNDQRDNILQHMRKLWNNWRGSLHKNVKSKSLHEVLKDVPMGVDKSDWEWLVKEHFLSEKFKEASTRKSFNGSKLCMPHRTGSRPGGRDGNRPNLAIILFETRKKGDELVEPEIVEKYAKIHELVQSEPSLTNIEVVKRCFGPQCKSHVVGFGGGITTNELKAVPPQRLHCGKS</sequence>
<accession>A0ABQ7UH14</accession>
<evidence type="ECO:0000313" key="3">
    <source>
        <dbReference type="Proteomes" id="UP000826656"/>
    </source>
</evidence>
<keyword evidence="3" id="KW-1185">Reference proteome</keyword>
<dbReference type="Proteomes" id="UP000826656">
    <property type="component" value="Unassembled WGS sequence"/>
</dbReference>
<evidence type="ECO:0000256" key="1">
    <source>
        <dbReference type="SAM" id="MobiDB-lite"/>
    </source>
</evidence>
<dbReference type="PANTHER" id="PTHR33499:SF35">
    <property type="entry name" value="TRANSPOSASE MUDR PLANT DOMAIN-CONTAINING PROTEIN"/>
    <property type="match status" value="1"/>
</dbReference>
<evidence type="ECO:0000313" key="2">
    <source>
        <dbReference type="EMBL" id="KAH0748267.1"/>
    </source>
</evidence>
<comment type="caution">
    <text evidence="2">The sequence shown here is derived from an EMBL/GenBank/DDBJ whole genome shotgun (WGS) entry which is preliminary data.</text>
</comment>
<name>A0ABQ7UH14_SOLTU</name>
<reference evidence="2 3" key="1">
    <citation type="journal article" date="2021" name="bioRxiv">
        <title>Chromosome-scale and haplotype-resolved genome assembly of a tetraploid potato cultivar.</title>
        <authorList>
            <person name="Sun H."/>
            <person name="Jiao W.-B."/>
            <person name="Krause K."/>
            <person name="Campoy J.A."/>
            <person name="Goel M."/>
            <person name="Folz-Donahue K."/>
            <person name="Kukat C."/>
            <person name="Huettel B."/>
            <person name="Schneeberger K."/>
        </authorList>
    </citation>
    <scope>NUCLEOTIDE SEQUENCE [LARGE SCALE GENOMIC DNA]</scope>
    <source>
        <strain evidence="2">SolTubOtavaFocal</strain>
        <tissue evidence="2">Leaves</tissue>
    </source>
</reference>